<sequence>MTVEQVCKQNELINPCKFFNGIVNTHLIMRVVVMAKSLNKLDLPLLLGLV</sequence>
<dbReference type="AlphaFoldDB" id="A0A291B8S2"/>
<evidence type="ECO:0000313" key="2">
    <source>
        <dbReference type="Proteomes" id="UP000218160"/>
    </source>
</evidence>
<dbReference type="EMBL" id="CP020660">
    <property type="protein sequence ID" value="ATF09367.1"/>
    <property type="molecule type" value="Genomic_DNA"/>
</dbReference>
<keyword evidence="2" id="KW-1185">Reference proteome</keyword>
<evidence type="ECO:0000313" key="1">
    <source>
        <dbReference type="EMBL" id="ATF09367.1"/>
    </source>
</evidence>
<organism evidence="1 2">
    <name type="scientific">Candidatus Enterovibrio altilux</name>
    <dbReference type="NCBI Taxonomy" id="1927128"/>
    <lineage>
        <taxon>Bacteria</taxon>
        <taxon>Pseudomonadati</taxon>
        <taxon>Pseudomonadota</taxon>
        <taxon>Gammaproteobacteria</taxon>
        <taxon>Vibrionales</taxon>
        <taxon>Vibrionaceae</taxon>
        <taxon>Enterovibrio</taxon>
    </lineage>
</organism>
<protein>
    <submittedName>
        <fullName evidence="1">Uncharacterized protein</fullName>
    </submittedName>
</protein>
<reference evidence="2" key="1">
    <citation type="submission" date="2017-04" db="EMBL/GenBank/DDBJ databases">
        <title>Genome evolution of the luminous symbionts of deep sea anglerfish.</title>
        <authorList>
            <person name="Hendry T.A."/>
        </authorList>
    </citation>
    <scope>NUCLEOTIDE SEQUENCE [LARGE SCALE GENOMIC DNA]</scope>
</reference>
<name>A0A291B8S2_9GAMM</name>
<gene>
    <name evidence="1" type="ORF">BTN50_0860</name>
</gene>
<proteinExistence type="predicted"/>
<accession>A0A291B8S2</accession>
<dbReference type="KEGG" id="elux:BTN50_0860"/>
<dbReference type="Proteomes" id="UP000218160">
    <property type="component" value="Chromosome 1"/>
</dbReference>